<feature type="coiled-coil region" evidence="2">
    <location>
        <begin position="221"/>
        <end position="269"/>
    </location>
</feature>
<dbReference type="SUPFAM" id="SSF52540">
    <property type="entry name" value="P-loop containing nucleoside triphosphate hydrolases"/>
    <property type="match status" value="1"/>
</dbReference>
<keyword evidence="4" id="KW-1185">Reference proteome</keyword>
<dbReference type="PANTHER" id="PTHR47978">
    <property type="match status" value="1"/>
</dbReference>
<evidence type="ECO:0000256" key="1">
    <source>
        <dbReference type="ARBA" id="ARBA00022741"/>
    </source>
</evidence>
<dbReference type="InterPro" id="IPR027417">
    <property type="entry name" value="P-loop_NTPase"/>
</dbReference>
<gene>
    <name evidence="3" type="ORF">ECRASSUSDP1_LOCUS8937</name>
</gene>
<reference evidence="3" key="1">
    <citation type="submission" date="2023-07" db="EMBL/GenBank/DDBJ databases">
        <authorList>
            <consortium name="AG Swart"/>
            <person name="Singh M."/>
            <person name="Singh A."/>
            <person name="Seah K."/>
            <person name="Emmerich C."/>
        </authorList>
    </citation>
    <scope>NUCLEOTIDE SEQUENCE</scope>
    <source>
        <strain evidence="3">DP1</strain>
    </source>
</reference>
<dbReference type="Proteomes" id="UP001295684">
    <property type="component" value="Unassembled WGS sequence"/>
</dbReference>
<dbReference type="Gene3D" id="3.40.50.300">
    <property type="entry name" value="P-loop containing nucleotide triphosphate hydrolases"/>
    <property type="match status" value="1"/>
</dbReference>
<dbReference type="GO" id="GO:0003924">
    <property type="term" value="F:GTPase activity"/>
    <property type="evidence" value="ECO:0007669"/>
    <property type="project" value="InterPro"/>
</dbReference>
<dbReference type="EMBL" id="CAMPGE010008763">
    <property type="protein sequence ID" value="CAI2367649.1"/>
    <property type="molecule type" value="Genomic_DNA"/>
</dbReference>
<comment type="caution">
    <text evidence="3">The sequence shown here is derived from an EMBL/GenBank/DDBJ whole genome shotgun (WGS) entry which is preliminary data.</text>
</comment>
<dbReference type="PROSITE" id="PS51419">
    <property type="entry name" value="RAB"/>
    <property type="match status" value="1"/>
</dbReference>
<dbReference type="SMART" id="SM00175">
    <property type="entry name" value="RAB"/>
    <property type="match status" value="1"/>
</dbReference>
<dbReference type="InterPro" id="IPR001806">
    <property type="entry name" value="Small_GTPase"/>
</dbReference>
<evidence type="ECO:0000256" key="2">
    <source>
        <dbReference type="SAM" id="Coils"/>
    </source>
</evidence>
<keyword evidence="2" id="KW-0175">Coiled coil</keyword>
<dbReference type="PRINTS" id="PR00449">
    <property type="entry name" value="RASTRNSFRMNG"/>
</dbReference>
<name>A0AAD1UF46_EUPCR</name>
<protein>
    <submittedName>
        <fullName evidence="3">Uncharacterized protein</fullName>
    </submittedName>
</protein>
<sequence length="490" mass="56300">MSEHKYQCVMEECDIEAAHYCICHQCFVCDRCNVNRHYGCELMGICCGKQLRDISKLLLGFVDGLEKKAIQHSFTMMIKGLEQAFQDVNGVVKMFQANVAQCFEQDKHEDFSKLVFQGKQILSDIFEGTIFGNTTKSNPILRLLFDIQVLDTQNGNLVPPMRDIKILVNERSKALVSEFARRNKKMYGDKLEAQLSKVRKDTEMKCEAHFNQEADKLSYTILKLRDILADKEQKIQILKQEKLDLAKQIEDLQVDNKYLESQLEETHKSLHDTSMNSGFLMKGEVKPMLQCDITILGVCTTGKTSLSAVLTNKEFPTFPLGTAETTSGVLETYFRGRKLKCRFWDTVRYCERNKDALIKPVKLSSIVLLMYDITSCVSLWDCQEAAELVNQQGKQIMIYLIGNKSDLQHNREVTYEETFKFKTINKVDYHFEISAKTGDGLPELQAHLMKSIQKLDQIEKDPDFVDLQKEEAKSIHDGSKKPIKGFFEFF</sequence>
<evidence type="ECO:0000313" key="4">
    <source>
        <dbReference type="Proteomes" id="UP001295684"/>
    </source>
</evidence>
<proteinExistence type="predicted"/>
<dbReference type="GO" id="GO:0005525">
    <property type="term" value="F:GTP binding"/>
    <property type="evidence" value="ECO:0007669"/>
    <property type="project" value="InterPro"/>
</dbReference>
<dbReference type="Pfam" id="PF00071">
    <property type="entry name" value="Ras"/>
    <property type="match status" value="1"/>
</dbReference>
<accession>A0AAD1UF46</accession>
<dbReference type="AlphaFoldDB" id="A0AAD1UF46"/>
<evidence type="ECO:0000313" key="3">
    <source>
        <dbReference type="EMBL" id="CAI2367649.1"/>
    </source>
</evidence>
<organism evidence="3 4">
    <name type="scientific">Euplotes crassus</name>
    <dbReference type="NCBI Taxonomy" id="5936"/>
    <lineage>
        <taxon>Eukaryota</taxon>
        <taxon>Sar</taxon>
        <taxon>Alveolata</taxon>
        <taxon>Ciliophora</taxon>
        <taxon>Intramacronucleata</taxon>
        <taxon>Spirotrichea</taxon>
        <taxon>Hypotrichia</taxon>
        <taxon>Euplotida</taxon>
        <taxon>Euplotidae</taxon>
        <taxon>Moneuplotes</taxon>
    </lineage>
</organism>
<keyword evidence="1" id="KW-0547">Nucleotide-binding</keyword>